<dbReference type="PANTHER" id="PTHR46427:SF1">
    <property type="entry name" value="ANKYRIN REPEAT AND LEM DOMAIN-CONTAINING PROTEIN 1"/>
    <property type="match status" value="1"/>
</dbReference>
<protein>
    <submittedName>
        <fullName evidence="1">Oidioi.mRNA.OKI2018_I69.XSR.g14709.t1.cds</fullName>
    </submittedName>
</protein>
<dbReference type="EMBL" id="OU015569">
    <property type="protein sequence ID" value="CAG5096628.1"/>
    <property type="molecule type" value="Genomic_DNA"/>
</dbReference>
<gene>
    <name evidence="1" type="ORF">OKIOD_LOCUS6267</name>
</gene>
<dbReference type="InterPro" id="IPR034998">
    <property type="entry name" value="ANKLE1"/>
</dbReference>
<dbReference type="Pfam" id="PF22945">
    <property type="entry name" value="LEM-3_GIY-YIG"/>
    <property type="match status" value="1"/>
</dbReference>
<sequence>MDDTKLRLELRKFKVCVPPCLTDAARCRFKGKLRKMRDVGVEFSAELIEAIHTVDIRGPPTGENNLRNKVCNDSRTPGKDPKRFFNYLLLDPRKTNNLTRRVQQNPNLSSVDILKCFMKSIFYVGKGTGTRAHAHIKEAMDFSSKKPGYKMKLKTIQEIFATPRSNVQPNEEQNYGLLVCEFSKNISNAQALNQEAAMIEGMASFISVF</sequence>
<accession>A0ABN7SGW9</accession>
<dbReference type="Proteomes" id="UP001158576">
    <property type="component" value="Chromosome XSR"/>
</dbReference>
<evidence type="ECO:0000313" key="1">
    <source>
        <dbReference type="EMBL" id="CAG5096628.1"/>
    </source>
</evidence>
<evidence type="ECO:0000313" key="2">
    <source>
        <dbReference type="Proteomes" id="UP001158576"/>
    </source>
</evidence>
<dbReference type="PANTHER" id="PTHR46427">
    <property type="entry name" value="ANKYRIN REPEAT AND LEM DOMAIN-CONTAINING PROTEIN 1"/>
    <property type="match status" value="1"/>
</dbReference>
<proteinExistence type="predicted"/>
<keyword evidence="2" id="KW-1185">Reference proteome</keyword>
<organism evidence="1 2">
    <name type="scientific">Oikopleura dioica</name>
    <name type="common">Tunicate</name>
    <dbReference type="NCBI Taxonomy" id="34765"/>
    <lineage>
        <taxon>Eukaryota</taxon>
        <taxon>Metazoa</taxon>
        <taxon>Chordata</taxon>
        <taxon>Tunicata</taxon>
        <taxon>Appendicularia</taxon>
        <taxon>Copelata</taxon>
        <taxon>Oikopleuridae</taxon>
        <taxon>Oikopleura</taxon>
    </lineage>
</organism>
<name>A0ABN7SGW9_OIKDI</name>
<reference evidence="1 2" key="1">
    <citation type="submission" date="2021-04" db="EMBL/GenBank/DDBJ databases">
        <authorList>
            <person name="Bliznina A."/>
        </authorList>
    </citation>
    <scope>NUCLEOTIDE SEQUENCE [LARGE SCALE GENOMIC DNA]</scope>
</reference>